<dbReference type="GO" id="GO:0000055">
    <property type="term" value="P:ribosomal large subunit export from nucleus"/>
    <property type="evidence" value="ECO:0000318"/>
    <property type="project" value="GO_Central"/>
</dbReference>
<evidence type="ECO:0000313" key="10">
    <source>
        <dbReference type="EMBL" id="KIS71904.1"/>
    </source>
</evidence>
<dbReference type="GO" id="GO:0017056">
    <property type="term" value="F:structural constituent of nuclear pore"/>
    <property type="evidence" value="ECO:0007669"/>
    <property type="project" value="InterPro"/>
</dbReference>
<sequence length="1102" mass="118981">MSQSQASWGGYPQSPDPTLSDPQWLQQLAFHPVFTSKLAPDGPASSSASGTSSTPSGAHTRLMSVRGTDLIAVVDNEVRIASLVDVKASASNQSIVPSCSSSTKLPSSCSYKVLVPGQGIKIGFDIRSLSINPTGKLLACVGDSQITLMVLPRSGYMKHVDREIVCRTVPIAPYYHSAHSETAVAKVDWHPWGENGTSLLVLTEDGLLREYDVAKDTAEPQQTASFVPVQARSVIQRSRSRSATPGLASHPDAFSAGHGIRSFGLSAEDDDATTAVSFTLCVANTPSPRSTSFDQEADRTWAEEATRSNSPADWSPLTMFGLMKNGDVWALCPFIPKSATVPAAYIHNLAKLASYRANTIESQQTSHVDTQLRYVNSLLKQASKDSANHVGERSRSVTPAPERMTQSRSTSAMNLDELTDSPRASAQLEQAAQGIEQVQNGPVRLHPPSWSYRQDISQGGSAKKAPRPQGPFLLKPAPVELCDQRESMACDLVWTWLTDESSSAESSAAVTGLGALSIVGHDGRVDVALLFESVEAAWDAPSSKYRPAARRQSKSRKTNRYGLSDTEDEADELQALTLEDRDTLPCLLVYETIDLGMLDTALDNGVSSHSAASDLLRGKMSCNKPCFVRDPLYGDTIYVYHVFGAQCLGFATWVPKLLQALNLPSQDQLDNTAGDETSVVQSESREQALAKMLHYGYNTEVVWIVNTVAPESGTGLDMNPVTAVSILSDVYLSYAFLGLTADLQLVGVELSLRVDLDALDLAATREASLTVGATDTIDGQKPYVSLLGDGPAFQPPRMFALSAGVQGLPQHPRRAALSGTSTKSELEITPDLLRALGKTVETYRHEIRDVVSAGNAVQARLDLQVREMTRQLDKLNSIRLRCQDLGSKGMLGERVAKIAATQLQLVARIDRALQRLMDSHEPSLSMYEKKWFQELERIADEVGISRTDARAFKVDTKSNRKSLSAKAELLSHQLSLLRPQMAALHAQDGPQQHGLLGGEQLKKVEKLLSNQAAMLAEAKQKVSQLNKQIAQIKPTRDAAPFALANQDPLDADSSVSFSNTTAKFGGGQGGLPTSSTAASFADLSRSSPFRGTHSRTGSSFFA</sequence>
<dbReference type="Pfam" id="PF10168">
    <property type="entry name" value="Nup88"/>
    <property type="match status" value="1"/>
</dbReference>
<dbReference type="GO" id="GO:0006606">
    <property type="term" value="P:protein import into nucleus"/>
    <property type="evidence" value="ECO:0000318"/>
    <property type="project" value="GO_Central"/>
</dbReference>
<dbReference type="VEuPathDB" id="FungiDB:UMAG_00333"/>
<evidence type="ECO:0000256" key="7">
    <source>
        <dbReference type="ARBA" id="ARBA00023242"/>
    </source>
</evidence>
<evidence type="ECO:0000256" key="5">
    <source>
        <dbReference type="ARBA" id="ARBA00023010"/>
    </source>
</evidence>
<dbReference type="GO" id="GO:0000056">
    <property type="term" value="P:ribosomal small subunit export from nucleus"/>
    <property type="evidence" value="ECO:0000318"/>
    <property type="project" value="GO_Central"/>
</dbReference>
<name>A0A0D1E7Q3_MYCMD</name>
<evidence type="ECO:0000256" key="2">
    <source>
        <dbReference type="ARBA" id="ARBA00022448"/>
    </source>
</evidence>
<feature type="compositionally biased region" description="Polar residues" evidence="9">
    <location>
        <begin position="404"/>
        <end position="413"/>
    </location>
</feature>
<keyword evidence="8" id="KW-0175">Coiled coil</keyword>
<dbReference type="PANTHER" id="PTHR13257:SF0">
    <property type="entry name" value="NUCLEAR PORE COMPLEX PROTEIN NUP88"/>
    <property type="match status" value="1"/>
</dbReference>
<proteinExistence type="predicted"/>
<feature type="coiled-coil region" evidence="8">
    <location>
        <begin position="1001"/>
        <end position="1028"/>
    </location>
</feature>
<dbReference type="FunCoup" id="A0A0D1E7Q3">
    <property type="interactions" value="17"/>
</dbReference>
<comment type="subcellular location">
    <subcellularLocation>
        <location evidence="1">Nucleus</location>
        <location evidence="1">Nuclear pore complex</location>
    </subcellularLocation>
</comment>
<dbReference type="GO" id="GO:0005643">
    <property type="term" value="C:nuclear pore"/>
    <property type="evidence" value="ECO:0000318"/>
    <property type="project" value="GO_Central"/>
</dbReference>
<reference evidence="10 11" key="1">
    <citation type="journal article" date="2006" name="Nature">
        <title>Insights from the genome of the biotrophic fungal plant pathogen Ustilago maydis.</title>
        <authorList>
            <person name="Kamper J."/>
            <person name="Kahmann R."/>
            <person name="Bolker M."/>
            <person name="Ma L.J."/>
            <person name="Brefort T."/>
            <person name="Saville B.J."/>
            <person name="Banuett F."/>
            <person name="Kronstad J.W."/>
            <person name="Gold S.E."/>
            <person name="Muller O."/>
            <person name="Perlin M.H."/>
            <person name="Wosten H.A."/>
            <person name="de Vries R."/>
            <person name="Ruiz-Herrera J."/>
            <person name="Reynaga-Pena C.G."/>
            <person name="Snetselaar K."/>
            <person name="McCann M."/>
            <person name="Perez-Martin J."/>
            <person name="Feldbrugge M."/>
            <person name="Basse C.W."/>
            <person name="Steinberg G."/>
            <person name="Ibeas J.I."/>
            <person name="Holloman W."/>
            <person name="Guzman P."/>
            <person name="Farman M."/>
            <person name="Stajich J.E."/>
            <person name="Sentandreu R."/>
            <person name="Gonzalez-Prieto J.M."/>
            <person name="Kennell J.C."/>
            <person name="Molina L."/>
            <person name="Schirawski J."/>
            <person name="Mendoza-Mendoza A."/>
            <person name="Greilinger D."/>
            <person name="Munch K."/>
            <person name="Rossel N."/>
            <person name="Scherer M."/>
            <person name="Vranes M."/>
            <person name="Ladendorf O."/>
            <person name="Vincon V."/>
            <person name="Fuchs U."/>
            <person name="Sandrock B."/>
            <person name="Meng S."/>
            <person name="Ho E.C."/>
            <person name="Cahill M.J."/>
            <person name="Boyce K.J."/>
            <person name="Klose J."/>
            <person name="Klosterman S.J."/>
            <person name="Deelstra H.J."/>
            <person name="Ortiz-Castellanos L."/>
            <person name="Li W."/>
            <person name="Sanchez-Alonso P."/>
            <person name="Schreier P.H."/>
            <person name="Hauser-Hahn I."/>
            <person name="Vaupel M."/>
            <person name="Koopmann E."/>
            <person name="Friedrich G."/>
            <person name="Voss H."/>
            <person name="Schluter T."/>
            <person name="Margolis J."/>
            <person name="Platt D."/>
            <person name="Swimmer C."/>
            <person name="Gnirke A."/>
            <person name="Chen F."/>
            <person name="Vysotskaia V."/>
            <person name="Mannhaupt G."/>
            <person name="Guldener U."/>
            <person name="Munsterkotter M."/>
            <person name="Haase D."/>
            <person name="Oesterheld M."/>
            <person name="Mewes H.W."/>
            <person name="Mauceli E.W."/>
            <person name="DeCaprio D."/>
            <person name="Wade C.M."/>
            <person name="Butler J."/>
            <person name="Young S."/>
            <person name="Jaffe D.B."/>
            <person name="Calvo S."/>
            <person name="Nusbaum C."/>
            <person name="Galagan J."/>
            <person name="Birren B.W."/>
        </authorList>
    </citation>
    <scope>NUCLEOTIDE SEQUENCE [LARGE SCALE GENOMIC DNA]</scope>
    <source>
        <strain evidence="11">DSM 14603 / FGSC 9021 / UM521</strain>
    </source>
</reference>
<dbReference type="OMA" id="QFYHASK"/>
<evidence type="ECO:0000256" key="6">
    <source>
        <dbReference type="ARBA" id="ARBA00023132"/>
    </source>
</evidence>
<evidence type="ECO:0000256" key="3">
    <source>
        <dbReference type="ARBA" id="ARBA00022816"/>
    </source>
</evidence>
<dbReference type="AlphaFoldDB" id="A0A0D1E7Q3"/>
<keyword evidence="3" id="KW-0509">mRNA transport</keyword>
<feature type="region of interest" description="Disordered" evidence="9">
    <location>
        <begin position="383"/>
        <end position="415"/>
    </location>
</feature>
<feature type="region of interest" description="Disordered" evidence="9">
    <location>
        <begin position="40"/>
        <end position="60"/>
    </location>
</feature>
<evidence type="ECO:0000256" key="9">
    <source>
        <dbReference type="SAM" id="MobiDB-lite"/>
    </source>
</evidence>
<evidence type="ECO:0000256" key="1">
    <source>
        <dbReference type="ARBA" id="ARBA00004567"/>
    </source>
</evidence>
<feature type="compositionally biased region" description="Basic residues" evidence="9">
    <location>
        <begin position="547"/>
        <end position="559"/>
    </location>
</feature>
<dbReference type="OrthoDB" id="341482at2759"/>
<dbReference type="InterPro" id="IPR019321">
    <property type="entry name" value="Nucleoporin_Nup88"/>
</dbReference>
<keyword evidence="2" id="KW-0813">Transport</keyword>
<gene>
    <name evidence="10" type="ORF">UMAG_00333</name>
</gene>
<feature type="region of interest" description="Disordered" evidence="9">
    <location>
        <begin position="1"/>
        <end position="22"/>
    </location>
</feature>
<evidence type="ECO:0000313" key="11">
    <source>
        <dbReference type="Proteomes" id="UP000000561"/>
    </source>
</evidence>
<keyword evidence="6" id="KW-0906">Nuclear pore complex</keyword>
<evidence type="ECO:0000256" key="8">
    <source>
        <dbReference type="SAM" id="Coils"/>
    </source>
</evidence>
<dbReference type="InParanoid" id="A0A0D1E7Q3"/>
<evidence type="ECO:0000256" key="4">
    <source>
        <dbReference type="ARBA" id="ARBA00022927"/>
    </source>
</evidence>
<dbReference type="eggNOG" id="ENOG502QUNM">
    <property type="taxonomic scope" value="Eukaryota"/>
</dbReference>
<keyword evidence="4" id="KW-0653">Protein transport</keyword>
<feature type="region of interest" description="Disordered" evidence="9">
    <location>
        <begin position="545"/>
        <end position="566"/>
    </location>
</feature>
<dbReference type="PANTHER" id="PTHR13257">
    <property type="entry name" value="NUCLEOPORIN NUP84-RELATED"/>
    <property type="match status" value="1"/>
</dbReference>
<dbReference type="SUPFAM" id="SSF50978">
    <property type="entry name" value="WD40 repeat-like"/>
    <property type="match status" value="1"/>
</dbReference>
<protein>
    <recommendedName>
        <fullName evidence="12">Nucleoporin Nup82</fullName>
    </recommendedName>
</protein>
<dbReference type="STRING" id="237631.A0A0D1E7Q3"/>
<dbReference type="GO" id="GO:0006406">
    <property type="term" value="P:mRNA export from nucleus"/>
    <property type="evidence" value="ECO:0000318"/>
    <property type="project" value="GO_Central"/>
</dbReference>
<dbReference type="KEGG" id="uma:UMAG_00333"/>
<keyword evidence="7" id="KW-0539">Nucleus</keyword>
<keyword evidence="11" id="KW-1185">Reference proteome</keyword>
<dbReference type="RefSeq" id="XP_011386233.1">
    <property type="nucleotide sequence ID" value="XM_011387931.1"/>
</dbReference>
<dbReference type="InterPro" id="IPR036322">
    <property type="entry name" value="WD40_repeat_dom_sf"/>
</dbReference>
<feature type="compositionally biased region" description="Low complexity" evidence="9">
    <location>
        <begin position="42"/>
        <end position="58"/>
    </location>
</feature>
<evidence type="ECO:0008006" key="12">
    <source>
        <dbReference type="Google" id="ProtNLM"/>
    </source>
</evidence>
<dbReference type="InterPro" id="IPR037700">
    <property type="entry name" value="NUP88/NUP82"/>
</dbReference>
<dbReference type="EMBL" id="CM003140">
    <property type="protein sequence ID" value="KIS71904.1"/>
    <property type="molecule type" value="Genomic_DNA"/>
</dbReference>
<organism evidence="10 11">
    <name type="scientific">Mycosarcoma maydis</name>
    <name type="common">Corn smut fungus</name>
    <name type="synonym">Ustilago maydis</name>
    <dbReference type="NCBI Taxonomy" id="5270"/>
    <lineage>
        <taxon>Eukaryota</taxon>
        <taxon>Fungi</taxon>
        <taxon>Dikarya</taxon>
        <taxon>Basidiomycota</taxon>
        <taxon>Ustilaginomycotina</taxon>
        <taxon>Ustilaginomycetes</taxon>
        <taxon>Ustilaginales</taxon>
        <taxon>Ustilaginaceae</taxon>
        <taxon>Mycosarcoma</taxon>
    </lineage>
</organism>
<dbReference type="Proteomes" id="UP000000561">
    <property type="component" value="Chromosome 1"/>
</dbReference>
<keyword evidence="5" id="KW-0811">Translocation</keyword>
<dbReference type="GeneID" id="23561666"/>
<accession>A0A0D1E7Q3</accession>
<feature type="compositionally biased region" description="Basic and acidic residues" evidence="9">
    <location>
        <begin position="383"/>
        <end position="395"/>
    </location>
</feature>